<keyword evidence="5" id="KW-0963">Cytoplasm</keyword>
<evidence type="ECO:0000256" key="2">
    <source>
        <dbReference type="ARBA" id="ARBA00007532"/>
    </source>
</evidence>
<dbReference type="RefSeq" id="WP_002568857.1">
    <property type="nucleotide sequence ID" value="NZ_BAABXO010000001.1"/>
</dbReference>
<dbReference type="PIRSF" id="PIRSF000350">
    <property type="entry name" value="Mercury_reductase_MerA"/>
    <property type="match status" value="1"/>
</dbReference>
<proteinExistence type="inferred from homology"/>
<feature type="domain" description="FAD/NAD(P)-binding" evidence="18">
    <location>
        <begin position="6"/>
        <end position="330"/>
    </location>
</feature>
<keyword evidence="8 16" id="KW-0560">Oxidoreductase</keyword>
<feature type="binding site" evidence="14">
    <location>
        <position position="274"/>
    </location>
    <ligand>
        <name>NAD(+)</name>
        <dbReference type="ChEBI" id="CHEBI:57540"/>
    </ligand>
</feature>
<feature type="binding site" evidence="14">
    <location>
        <position position="51"/>
    </location>
    <ligand>
        <name>FAD</name>
        <dbReference type="ChEBI" id="CHEBI:57692"/>
    </ligand>
</feature>
<comment type="miscellaneous">
    <text evidence="16">The active site is a redox-active disulfide bond.</text>
</comment>
<evidence type="ECO:0000256" key="9">
    <source>
        <dbReference type="ARBA" id="ARBA00023027"/>
    </source>
</evidence>
<dbReference type="PRINTS" id="PR00411">
    <property type="entry name" value="PNDRDTASEI"/>
</dbReference>
<comment type="caution">
    <text evidence="19">The sequence shown here is derived from an EMBL/GenBank/DDBJ whole genome shotgun (WGS) entry which is preliminary data.</text>
</comment>
<dbReference type="InterPro" id="IPR006258">
    <property type="entry name" value="Lipoamide_DH"/>
</dbReference>
<dbReference type="PANTHER" id="PTHR22912:SF217">
    <property type="entry name" value="DIHYDROLIPOYL DEHYDROGENASE"/>
    <property type="match status" value="1"/>
</dbReference>
<dbReference type="NCBIfam" id="TIGR01350">
    <property type="entry name" value="lipoamide_DH"/>
    <property type="match status" value="1"/>
</dbReference>
<evidence type="ECO:0000256" key="11">
    <source>
        <dbReference type="ARBA" id="ARBA00023284"/>
    </source>
</evidence>
<evidence type="ECO:0000313" key="19">
    <source>
        <dbReference type="EMBL" id="RGV76841.1"/>
    </source>
</evidence>
<evidence type="ECO:0000256" key="12">
    <source>
        <dbReference type="ARBA" id="ARBA00049187"/>
    </source>
</evidence>
<keyword evidence="10" id="KW-1015">Disulfide bond</keyword>
<evidence type="ECO:0000313" key="20">
    <source>
        <dbReference type="Proteomes" id="UP000284543"/>
    </source>
</evidence>
<dbReference type="InterPro" id="IPR023753">
    <property type="entry name" value="FAD/NAD-binding_dom"/>
</dbReference>
<sequence>MGERYELIVLGAGPGGYVAAIKAAQMGHRVAVVESRDVGGTCLNRGCIPTKTLVHAAEVLEEIRSCEKLGIHVGQVSYDFAGMHERKAEVVEQLRGGIEGLFKAYKIDLIRGCGIILDSNRIQVGDQAYETDRILIATGSKPAMPPIPGLTLPGVVTSDEMLEGKGVYCKKLVIIGGGVIGVEFATIYHALGCEVTIIEALDRILPTLDREVSQNLTMILKKRGIKVYTGARVDRVEHTDQSVQTAQEKGLAVYFMSKEKEQCVETERVLVSIGRRANTEGICPPSLNLQMQRGMIPVDDSFETCIKGIYAIGDIVLGGIQLAHVASAQAVNAVCSMFGERAPMNLSCIPSCIYTNPEIAAVGMTADEAKMRGIRTITGKAIMSSNGKTVIEMADRGFVKLVFEEESKVLLGAVLMCSRATDMITGLSDGVAGKLTMSQLAATVRPHPTFSEAIGEAIEDADGGAIHAAPRRK</sequence>
<dbReference type="Proteomes" id="UP000284543">
    <property type="component" value="Unassembled WGS sequence"/>
</dbReference>
<keyword evidence="14" id="KW-0547">Nucleotide-binding</keyword>
<dbReference type="GO" id="GO:0006103">
    <property type="term" value="P:2-oxoglutarate metabolic process"/>
    <property type="evidence" value="ECO:0007669"/>
    <property type="project" value="TreeGrafter"/>
</dbReference>
<dbReference type="SUPFAM" id="SSF51905">
    <property type="entry name" value="FAD/NAD(P)-binding domain"/>
    <property type="match status" value="1"/>
</dbReference>
<dbReference type="Pfam" id="PF07992">
    <property type="entry name" value="Pyr_redox_2"/>
    <property type="match status" value="1"/>
</dbReference>
<evidence type="ECO:0000256" key="3">
    <source>
        <dbReference type="ARBA" id="ARBA00012608"/>
    </source>
</evidence>
<evidence type="ECO:0000256" key="16">
    <source>
        <dbReference type="RuleBase" id="RU003692"/>
    </source>
</evidence>
<dbReference type="InterPro" id="IPR016156">
    <property type="entry name" value="FAD/NAD-linked_Rdtase_dimer_sf"/>
</dbReference>
<dbReference type="Gene3D" id="3.30.390.30">
    <property type="match status" value="1"/>
</dbReference>
<feature type="binding site" evidence="14">
    <location>
        <position position="199"/>
    </location>
    <ligand>
        <name>NAD(+)</name>
        <dbReference type="ChEBI" id="CHEBI:57540"/>
    </ligand>
</feature>
<feature type="binding site" evidence="14">
    <location>
        <begin position="176"/>
        <end position="183"/>
    </location>
    <ligand>
        <name>NAD(+)</name>
        <dbReference type="ChEBI" id="CHEBI:57540"/>
    </ligand>
</feature>
<dbReference type="EMBL" id="QRZM01000003">
    <property type="protein sequence ID" value="RGV76841.1"/>
    <property type="molecule type" value="Genomic_DNA"/>
</dbReference>
<name>A0A412Z9T7_9FIRM</name>
<evidence type="ECO:0000259" key="17">
    <source>
        <dbReference type="Pfam" id="PF02852"/>
    </source>
</evidence>
<evidence type="ECO:0000259" key="18">
    <source>
        <dbReference type="Pfam" id="PF07992"/>
    </source>
</evidence>
<dbReference type="GO" id="GO:0050660">
    <property type="term" value="F:flavin adenine dinucleotide binding"/>
    <property type="evidence" value="ECO:0007669"/>
    <property type="project" value="InterPro"/>
</dbReference>
<keyword evidence="11 16" id="KW-0676">Redox-active center</keyword>
<comment type="similarity">
    <text evidence="2 16">Belongs to the class-I pyridine nucleotide-disulfide oxidoreductase family.</text>
</comment>
<feature type="domain" description="Pyridine nucleotide-disulphide oxidoreductase dimerisation" evidence="17">
    <location>
        <begin position="349"/>
        <end position="457"/>
    </location>
</feature>
<feature type="active site" description="Proton acceptor" evidence="13">
    <location>
        <position position="447"/>
    </location>
</feature>
<feature type="binding site" evidence="14">
    <location>
        <position position="114"/>
    </location>
    <ligand>
        <name>FAD</name>
        <dbReference type="ChEBI" id="CHEBI:57692"/>
    </ligand>
</feature>
<dbReference type="Gene3D" id="3.50.50.60">
    <property type="entry name" value="FAD/NAD(P)-binding domain"/>
    <property type="match status" value="2"/>
</dbReference>
<dbReference type="InterPro" id="IPR050151">
    <property type="entry name" value="Class-I_Pyr_Nuc-Dis_Oxidored"/>
</dbReference>
<dbReference type="GO" id="GO:0004148">
    <property type="term" value="F:dihydrolipoyl dehydrogenase (NADH) activity"/>
    <property type="evidence" value="ECO:0007669"/>
    <property type="project" value="UniProtKB-EC"/>
</dbReference>
<dbReference type="FunFam" id="3.30.390.30:FF:000001">
    <property type="entry name" value="Dihydrolipoyl dehydrogenase"/>
    <property type="match status" value="1"/>
</dbReference>
<dbReference type="KEGG" id="cbol:CGC65_24080"/>
<dbReference type="GO" id="GO:0005737">
    <property type="term" value="C:cytoplasm"/>
    <property type="evidence" value="ECO:0007669"/>
    <property type="project" value="UniProtKB-SubCell"/>
</dbReference>
<comment type="catalytic activity">
    <reaction evidence="12 16">
        <text>N(6)-[(R)-dihydrolipoyl]-L-lysyl-[protein] + NAD(+) = N(6)-[(R)-lipoyl]-L-lysyl-[protein] + NADH + H(+)</text>
        <dbReference type="Rhea" id="RHEA:15045"/>
        <dbReference type="Rhea" id="RHEA-COMP:10474"/>
        <dbReference type="Rhea" id="RHEA-COMP:10475"/>
        <dbReference type="ChEBI" id="CHEBI:15378"/>
        <dbReference type="ChEBI" id="CHEBI:57540"/>
        <dbReference type="ChEBI" id="CHEBI:57945"/>
        <dbReference type="ChEBI" id="CHEBI:83099"/>
        <dbReference type="ChEBI" id="CHEBI:83100"/>
        <dbReference type="EC" id="1.8.1.4"/>
    </reaction>
</comment>
<evidence type="ECO:0000256" key="8">
    <source>
        <dbReference type="ARBA" id="ARBA00023002"/>
    </source>
</evidence>
<gene>
    <name evidence="19" type="primary">lpdA</name>
    <name evidence="19" type="ORF">DWW02_09845</name>
</gene>
<protein>
    <recommendedName>
        <fullName evidence="4 16">Dihydrolipoyl dehydrogenase</fullName>
        <ecNumber evidence="3 16">1.8.1.4</ecNumber>
    </recommendedName>
</protein>
<dbReference type="InterPro" id="IPR012999">
    <property type="entry name" value="Pyr_OxRdtase_I_AS"/>
</dbReference>
<comment type="cofactor">
    <cofactor evidence="14 16">
        <name>FAD</name>
        <dbReference type="ChEBI" id="CHEBI:57692"/>
    </cofactor>
    <text evidence="14 16">Binds 1 FAD per subunit.</text>
</comment>
<dbReference type="InterPro" id="IPR001100">
    <property type="entry name" value="Pyr_nuc-diS_OxRdtase"/>
</dbReference>
<evidence type="ECO:0000256" key="10">
    <source>
        <dbReference type="ARBA" id="ARBA00023157"/>
    </source>
</evidence>
<dbReference type="SUPFAM" id="SSF55424">
    <property type="entry name" value="FAD/NAD-linked reductases, dimerisation (C-terminal) domain"/>
    <property type="match status" value="1"/>
</dbReference>
<evidence type="ECO:0000256" key="4">
    <source>
        <dbReference type="ARBA" id="ARBA00016961"/>
    </source>
</evidence>
<evidence type="ECO:0000256" key="14">
    <source>
        <dbReference type="PIRSR" id="PIRSR000350-3"/>
    </source>
</evidence>
<evidence type="ECO:0000256" key="13">
    <source>
        <dbReference type="PIRSR" id="PIRSR000350-2"/>
    </source>
</evidence>
<evidence type="ECO:0000256" key="6">
    <source>
        <dbReference type="ARBA" id="ARBA00022630"/>
    </source>
</evidence>
<evidence type="ECO:0000256" key="15">
    <source>
        <dbReference type="PIRSR" id="PIRSR000350-4"/>
    </source>
</evidence>
<keyword evidence="7 14" id="KW-0274">FAD</keyword>
<evidence type="ECO:0000256" key="5">
    <source>
        <dbReference type="ARBA" id="ARBA00022490"/>
    </source>
</evidence>
<keyword evidence="9 14" id="KW-0520">NAD</keyword>
<evidence type="ECO:0000256" key="1">
    <source>
        <dbReference type="ARBA" id="ARBA00004496"/>
    </source>
</evidence>
<dbReference type="PROSITE" id="PS00076">
    <property type="entry name" value="PYRIDINE_REDOX_1"/>
    <property type="match status" value="1"/>
</dbReference>
<dbReference type="Pfam" id="PF02852">
    <property type="entry name" value="Pyr_redox_dim"/>
    <property type="match status" value="1"/>
</dbReference>
<comment type="subcellular location">
    <subcellularLocation>
        <location evidence="1">Cytoplasm</location>
    </subcellularLocation>
</comment>
<dbReference type="PANTHER" id="PTHR22912">
    <property type="entry name" value="DISULFIDE OXIDOREDUCTASE"/>
    <property type="match status" value="1"/>
</dbReference>
<dbReference type="InterPro" id="IPR004099">
    <property type="entry name" value="Pyr_nucl-diS_OxRdtase_dimer"/>
</dbReference>
<keyword evidence="6 16" id="KW-0285">Flavoprotein</keyword>
<accession>A0A412Z9T7</accession>
<feature type="binding site" evidence="14">
    <location>
        <begin position="138"/>
        <end position="140"/>
    </location>
    <ligand>
        <name>FAD</name>
        <dbReference type="ChEBI" id="CHEBI:57692"/>
    </ligand>
</feature>
<evidence type="ECO:0000256" key="7">
    <source>
        <dbReference type="ARBA" id="ARBA00022827"/>
    </source>
</evidence>
<feature type="binding site" evidence="14">
    <location>
        <position position="314"/>
    </location>
    <ligand>
        <name>FAD</name>
        <dbReference type="ChEBI" id="CHEBI:57692"/>
    </ligand>
</feature>
<organism evidence="19 20">
    <name type="scientific">Enterocloster bolteae</name>
    <dbReference type="NCBI Taxonomy" id="208479"/>
    <lineage>
        <taxon>Bacteria</taxon>
        <taxon>Bacillati</taxon>
        <taxon>Bacillota</taxon>
        <taxon>Clostridia</taxon>
        <taxon>Lachnospirales</taxon>
        <taxon>Lachnospiraceae</taxon>
        <taxon>Enterocloster</taxon>
    </lineage>
</organism>
<feature type="disulfide bond" description="Redox-active" evidence="15">
    <location>
        <begin position="42"/>
        <end position="47"/>
    </location>
</feature>
<dbReference type="AlphaFoldDB" id="A0A412Z9T7"/>
<dbReference type="PRINTS" id="PR00368">
    <property type="entry name" value="FADPNR"/>
</dbReference>
<dbReference type="InterPro" id="IPR036188">
    <property type="entry name" value="FAD/NAD-bd_sf"/>
</dbReference>
<dbReference type="EC" id="1.8.1.4" evidence="3 16"/>
<reference evidence="19 20" key="1">
    <citation type="submission" date="2018-08" db="EMBL/GenBank/DDBJ databases">
        <title>A genome reference for cultivated species of the human gut microbiota.</title>
        <authorList>
            <person name="Zou Y."/>
            <person name="Xue W."/>
            <person name="Luo G."/>
        </authorList>
    </citation>
    <scope>NUCLEOTIDE SEQUENCE [LARGE SCALE GENOMIC DNA]</scope>
    <source>
        <strain evidence="19 20">AF14-18</strain>
    </source>
</reference>